<evidence type="ECO:0000256" key="3">
    <source>
        <dbReference type="ARBA" id="ARBA00022801"/>
    </source>
</evidence>
<dbReference type="GO" id="GO:0004553">
    <property type="term" value="F:hydrolase activity, hydrolyzing O-glycosyl compounds"/>
    <property type="evidence" value="ECO:0007669"/>
    <property type="project" value="InterPro"/>
</dbReference>
<reference evidence="7 8" key="1">
    <citation type="submission" date="2019-01" db="EMBL/GenBank/DDBJ databases">
        <title>Spirosoma flava sp. nov., a propanil-degrading bacterium isolated from herbicide-contaminated soil.</title>
        <authorList>
            <person name="Zhang L."/>
            <person name="Jiang J.-D."/>
        </authorList>
    </citation>
    <scope>NUCLEOTIDE SEQUENCE [LARGE SCALE GENOMIC DNA]</scope>
    <source>
        <strain evidence="7 8">TY50</strain>
    </source>
</reference>
<comment type="caution">
    <text evidence="7">The sequence shown here is derived from an EMBL/GenBank/DDBJ whole genome shotgun (WGS) entry which is preliminary data.</text>
</comment>
<dbReference type="AlphaFoldDB" id="A0A4Q2UI59"/>
<keyword evidence="8" id="KW-1185">Reference proteome</keyword>
<dbReference type="EMBL" id="SBLB01000004">
    <property type="protein sequence ID" value="RYC69107.1"/>
    <property type="molecule type" value="Genomic_DNA"/>
</dbReference>
<accession>A0A4Q2UI59</accession>
<dbReference type="InterPro" id="IPR016828">
    <property type="entry name" value="Alpha-L-arabinofuranosidase"/>
</dbReference>
<dbReference type="InterPro" id="IPR006710">
    <property type="entry name" value="Glyco_hydro_43"/>
</dbReference>
<evidence type="ECO:0000313" key="7">
    <source>
        <dbReference type="EMBL" id="RYC69107.1"/>
    </source>
</evidence>
<proteinExistence type="inferred from homology"/>
<dbReference type="PANTHER" id="PTHR43817:SF1">
    <property type="entry name" value="HYDROLASE, FAMILY 43, PUTATIVE (AFU_ORTHOLOGUE AFUA_3G01660)-RELATED"/>
    <property type="match status" value="1"/>
</dbReference>
<organism evidence="7 8">
    <name type="scientific">Spirosoma sordidisoli</name>
    <dbReference type="NCBI Taxonomy" id="2502893"/>
    <lineage>
        <taxon>Bacteria</taxon>
        <taxon>Pseudomonadati</taxon>
        <taxon>Bacteroidota</taxon>
        <taxon>Cytophagia</taxon>
        <taxon>Cytophagales</taxon>
        <taxon>Cytophagaceae</taxon>
        <taxon>Spirosoma</taxon>
    </lineage>
</organism>
<feature type="site" description="Important for catalytic activity, responsible for pKa modulation of the active site Glu and correct orientation of both the proton donor and substrate" evidence="5">
    <location>
        <position position="134"/>
    </location>
</feature>
<dbReference type="GO" id="GO:0005975">
    <property type="term" value="P:carbohydrate metabolic process"/>
    <property type="evidence" value="ECO:0007669"/>
    <property type="project" value="InterPro"/>
</dbReference>
<evidence type="ECO:0000256" key="5">
    <source>
        <dbReference type="PIRSR" id="PIRSR606710-2"/>
    </source>
</evidence>
<dbReference type="PANTHER" id="PTHR43817">
    <property type="entry name" value="GLYCOSYL HYDROLASE"/>
    <property type="match status" value="1"/>
</dbReference>
<evidence type="ECO:0000256" key="2">
    <source>
        <dbReference type="ARBA" id="ARBA00022729"/>
    </source>
</evidence>
<keyword evidence="3 6" id="KW-0378">Hydrolase</keyword>
<evidence type="ECO:0000256" key="1">
    <source>
        <dbReference type="ARBA" id="ARBA00009865"/>
    </source>
</evidence>
<protein>
    <submittedName>
        <fullName evidence="7">Glycosyl hydrolase family 43</fullName>
    </submittedName>
</protein>
<dbReference type="Proteomes" id="UP000290407">
    <property type="component" value="Unassembled WGS sequence"/>
</dbReference>
<dbReference type="Gene3D" id="2.115.10.20">
    <property type="entry name" value="Glycosyl hydrolase domain, family 43"/>
    <property type="match status" value="1"/>
</dbReference>
<keyword evidence="2" id="KW-0732">Signal</keyword>
<sequence>MTHSPATPRTFSNPLLAYGPDPWVICHDGFYYYMHSIETNLTIWKTTDLTQLARAEQKIVWTAPETGPCSRNIWSPELHFINGVWYIYFSADDERGINERQRMFVLVNETADPFSDHWHLAGELRLPDDKWAIDGTAFTYRGQLYFTWSGWAGDDNTRQDIYLCRLKDPLTADGERVVLSEPVLDWERHNYDPDPENPRNHIFINEGPAPLLHGDRLFLIYSASGCWTDQYCLGMLTAPTDTDLMTPGSWVKNPRPVFQTSVENQVYAPGHNSFFRTADGSDWLLYHANPRPGLGCENERSPRLQPVHWQPDGTPHFGTPVAEGVPITWRQ</sequence>
<gene>
    <name evidence="7" type="ORF">EQG79_17060</name>
</gene>
<dbReference type="PIRSF" id="PIRSF025414">
    <property type="entry name" value="Alpha-L-arabinofuranosidase"/>
    <property type="match status" value="1"/>
</dbReference>
<comment type="similarity">
    <text evidence="1 6">Belongs to the glycosyl hydrolase 43 family.</text>
</comment>
<evidence type="ECO:0000256" key="6">
    <source>
        <dbReference type="RuleBase" id="RU361187"/>
    </source>
</evidence>
<name>A0A4Q2UI59_9BACT</name>
<dbReference type="RefSeq" id="WP_129602778.1">
    <property type="nucleotide sequence ID" value="NZ_SBLB01000004.1"/>
</dbReference>
<evidence type="ECO:0000313" key="8">
    <source>
        <dbReference type="Proteomes" id="UP000290407"/>
    </source>
</evidence>
<dbReference type="Pfam" id="PF04616">
    <property type="entry name" value="Glyco_hydro_43"/>
    <property type="match status" value="1"/>
</dbReference>
<dbReference type="CDD" id="cd18820">
    <property type="entry name" value="GH43_LbAraf43-like"/>
    <property type="match status" value="1"/>
</dbReference>
<keyword evidence="4 6" id="KW-0326">Glycosidase</keyword>
<dbReference type="SUPFAM" id="SSF75005">
    <property type="entry name" value="Arabinanase/levansucrase/invertase"/>
    <property type="match status" value="1"/>
</dbReference>
<evidence type="ECO:0000256" key="4">
    <source>
        <dbReference type="ARBA" id="ARBA00023295"/>
    </source>
</evidence>
<dbReference type="InterPro" id="IPR023296">
    <property type="entry name" value="Glyco_hydro_beta-prop_sf"/>
</dbReference>